<gene>
    <name evidence="2" type="ORF">V9T40_004971</name>
</gene>
<feature type="compositionally biased region" description="Low complexity" evidence="1">
    <location>
        <begin position="193"/>
        <end position="207"/>
    </location>
</feature>
<accession>A0AAN9TCY8</accession>
<protein>
    <submittedName>
        <fullName evidence="2">Uncharacterized protein</fullName>
    </submittedName>
</protein>
<name>A0AAN9TCY8_9HEMI</name>
<organism evidence="2 3">
    <name type="scientific">Parthenolecanium corni</name>
    <dbReference type="NCBI Taxonomy" id="536013"/>
    <lineage>
        <taxon>Eukaryota</taxon>
        <taxon>Metazoa</taxon>
        <taxon>Ecdysozoa</taxon>
        <taxon>Arthropoda</taxon>
        <taxon>Hexapoda</taxon>
        <taxon>Insecta</taxon>
        <taxon>Pterygota</taxon>
        <taxon>Neoptera</taxon>
        <taxon>Paraneoptera</taxon>
        <taxon>Hemiptera</taxon>
        <taxon>Sternorrhyncha</taxon>
        <taxon>Coccoidea</taxon>
        <taxon>Coccidae</taxon>
        <taxon>Parthenolecanium</taxon>
    </lineage>
</organism>
<dbReference type="EMBL" id="JBBCAQ010000032">
    <property type="protein sequence ID" value="KAK7584008.1"/>
    <property type="molecule type" value="Genomic_DNA"/>
</dbReference>
<comment type="caution">
    <text evidence="2">The sequence shown here is derived from an EMBL/GenBank/DDBJ whole genome shotgun (WGS) entry which is preliminary data.</text>
</comment>
<sequence length="231" mass="25049">MIRLSCATETRVEFSRPLVDDKLSNNTTVEDNKLDVEDDQCLIDDSIKSLPLPVVLEKEIKIHKGCKSLAKKEAFKYWESLRKCDITPLPPPHISSQISPSSPYIYSGGRLPDSGAAARLNALSLGLRKASLSVENQQTASFVRSKQVFKSDCLVRSASAAVVESTSPSSSNPRVDGQSDVENSSEKPLTGELSVSSSDLLKSSITSGENDAADNSTFADQTKRLLLDMNV</sequence>
<feature type="region of interest" description="Disordered" evidence="1">
    <location>
        <begin position="164"/>
        <end position="217"/>
    </location>
</feature>
<reference evidence="2 3" key="1">
    <citation type="submission" date="2024-03" db="EMBL/GenBank/DDBJ databases">
        <title>Adaptation during the transition from Ophiocordyceps entomopathogen to insect associate is accompanied by gene loss and intensified selection.</title>
        <authorList>
            <person name="Ward C.M."/>
            <person name="Onetto C.A."/>
            <person name="Borneman A.R."/>
        </authorList>
    </citation>
    <scope>NUCLEOTIDE SEQUENCE [LARGE SCALE GENOMIC DNA]</scope>
    <source>
        <strain evidence="2">AWRI1</strain>
        <tissue evidence="2">Single Adult Female</tissue>
    </source>
</reference>
<feature type="compositionally biased region" description="Polar residues" evidence="1">
    <location>
        <begin position="164"/>
        <end position="173"/>
    </location>
</feature>
<keyword evidence="3" id="KW-1185">Reference proteome</keyword>
<evidence type="ECO:0000256" key="1">
    <source>
        <dbReference type="SAM" id="MobiDB-lite"/>
    </source>
</evidence>
<dbReference type="AlphaFoldDB" id="A0AAN9TCY8"/>
<evidence type="ECO:0000313" key="2">
    <source>
        <dbReference type="EMBL" id="KAK7584008.1"/>
    </source>
</evidence>
<evidence type="ECO:0000313" key="3">
    <source>
        <dbReference type="Proteomes" id="UP001367676"/>
    </source>
</evidence>
<proteinExistence type="predicted"/>
<dbReference type="Proteomes" id="UP001367676">
    <property type="component" value="Unassembled WGS sequence"/>
</dbReference>